<name>A0A432ZY91_9FUNG</name>
<feature type="non-terminal residue" evidence="1">
    <location>
        <position position="1"/>
    </location>
</feature>
<dbReference type="OrthoDB" id="2441332at2759"/>
<dbReference type="EMBL" id="RBNI01031950">
    <property type="protein sequence ID" value="RUO95349.1"/>
    <property type="molecule type" value="Genomic_DNA"/>
</dbReference>
<accession>A0A432ZY91</accession>
<reference evidence="1 2" key="1">
    <citation type="journal article" date="2018" name="New Phytol.">
        <title>Phylogenomics of Endogonaceae and evolution of mycorrhizas within Mucoromycota.</title>
        <authorList>
            <person name="Chang Y."/>
            <person name="Desiro A."/>
            <person name="Na H."/>
            <person name="Sandor L."/>
            <person name="Lipzen A."/>
            <person name="Clum A."/>
            <person name="Barry K."/>
            <person name="Grigoriev I.V."/>
            <person name="Martin F.M."/>
            <person name="Stajich J.E."/>
            <person name="Smith M.E."/>
            <person name="Bonito G."/>
            <person name="Spatafora J.W."/>
        </authorList>
    </citation>
    <scope>NUCLEOTIDE SEQUENCE [LARGE SCALE GENOMIC DNA]</scope>
    <source>
        <strain evidence="1 2">GMNB39</strain>
    </source>
</reference>
<dbReference type="AlphaFoldDB" id="A0A432ZY91"/>
<dbReference type="Proteomes" id="UP000268093">
    <property type="component" value="Unassembled WGS sequence"/>
</dbReference>
<organism evidence="1 2">
    <name type="scientific">Jimgerdemannia flammicorona</name>
    <dbReference type="NCBI Taxonomy" id="994334"/>
    <lineage>
        <taxon>Eukaryota</taxon>
        <taxon>Fungi</taxon>
        <taxon>Fungi incertae sedis</taxon>
        <taxon>Mucoromycota</taxon>
        <taxon>Mucoromycotina</taxon>
        <taxon>Endogonomycetes</taxon>
        <taxon>Endogonales</taxon>
        <taxon>Endogonaceae</taxon>
        <taxon>Jimgerdemannia</taxon>
    </lineage>
</organism>
<evidence type="ECO:0000313" key="1">
    <source>
        <dbReference type="EMBL" id="RUO95349.1"/>
    </source>
</evidence>
<evidence type="ECO:0000313" key="2">
    <source>
        <dbReference type="Proteomes" id="UP000268093"/>
    </source>
</evidence>
<sequence length="273" mass="31505">HYQEHDDSSDYPVIHGQDNEGYPAMVLRKRPSRVDYTIPDSPDAAVTDSSYIPSSPHSDATISKANNESCMDYFIGPGIIEWNLDDCLSRHVCFILSSIFQKQWMIGKNDISSKCCEYRMAIIKKCETMHAHLTALEELALSHVFIFQEENPYDLDGYFDDELWGTLFVEFRNLYPYIAISDDIVQMFANTVKVGIACENPNYPRRKAAIYSYLQSLQTTNNSELMREIIQNLVNNEQPSFIRSHNIEDTHIHSIVAPVLGPFFKNRRTIFEW</sequence>
<comment type="caution">
    <text evidence="1">The sequence shown here is derived from an EMBL/GenBank/DDBJ whole genome shotgun (WGS) entry which is preliminary data.</text>
</comment>
<proteinExistence type="predicted"/>
<keyword evidence="2" id="KW-1185">Reference proteome</keyword>
<protein>
    <submittedName>
        <fullName evidence="1">Uncharacterized protein</fullName>
    </submittedName>
</protein>
<gene>
    <name evidence="1" type="ORF">BC936DRAFT_144321</name>
</gene>